<dbReference type="PANTHER" id="PTHR46046:SF5">
    <property type="entry name" value="PEPTIDYLPROLYL ISOMERASE"/>
    <property type="match status" value="1"/>
</dbReference>
<dbReference type="STRING" id="48709.A0A1D2N8E7"/>
<evidence type="ECO:0000313" key="7">
    <source>
        <dbReference type="Proteomes" id="UP000094527"/>
    </source>
</evidence>
<feature type="compositionally biased region" description="Basic and acidic residues" evidence="3">
    <location>
        <begin position="148"/>
        <end position="157"/>
    </location>
</feature>
<comment type="caution">
    <text evidence="6">The sequence shown here is derived from an EMBL/GenBank/DDBJ whole genome shotgun (WGS) entry which is preliminary data.</text>
</comment>
<organism evidence="6 7">
    <name type="scientific">Orchesella cincta</name>
    <name type="common">Springtail</name>
    <name type="synonym">Podura cincta</name>
    <dbReference type="NCBI Taxonomy" id="48709"/>
    <lineage>
        <taxon>Eukaryota</taxon>
        <taxon>Metazoa</taxon>
        <taxon>Ecdysozoa</taxon>
        <taxon>Arthropoda</taxon>
        <taxon>Hexapoda</taxon>
        <taxon>Collembola</taxon>
        <taxon>Entomobryomorpha</taxon>
        <taxon>Entomobryoidea</taxon>
        <taxon>Orchesellidae</taxon>
        <taxon>Orchesellinae</taxon>
        <taxon>Orchesella</taxon>
    </lineage>
</organism>
<keyword evidence="2" id="KW-0413">Isomerase</keyword>
<evidence type="ECO:0000256" key="2">
    <source>
        <dbReference type="PROSITE-ProRule" id="PRU00277"/>
    </source>
</evidence>
<feature type="region of interest" description="Disordered" evidence="3">
    <location>
        <begin position="26"/>
        <end position="273"/>
    </location>
</feature>
<feature type="compositionally biased region" description="Basic and acidic residues" evidence="3">
    <location>
        <begin position="41"/>
        <end position="51"/>
    </location>
</feature>
<feature type="compositionally biased region" description="Basic and acidic residues" evidence="3">
    <location>
        <begin position="167"/>
        <end position="178"/>
    </location>
</feature>
<comment type="catalytic activity">
    <reaction evidence="2">
        <text>[protein]-peptidylproline (omega=180) = [protein]-peptidylproline (omega=0)</text>
        <dbReference type="Rhea" id="RHEA:16237"/>
        <dbReference type="Rhea" id="RHEA-COMP:10747"/>
        <dbReference type="Rhea" id="RHEA-COMP:10748"/>
        <dbReference type="ChEBI" id="CHEBI:83833"/>
        <dbReference type="ChEBI" id="CHEBI:83834"/>
        <dbReference type="EC" id="5.2.1.8"/>
    </reaction>
</comment>
<dbReference type="SUPFAM" id="SSF54534">
    <property type="entry name" value="FKBP-like"/>
    <property type="match status" value="1"/>
</dbReference>
<feature type="domain" description="PPIase FKBP-type" evidence="5">
    <location>
        <begin position="300"/>
        <end position="375"/>
    </location>
</feature>
<evidence type="ECO:0000256" key="3">
    <source>
        <dbReference type="SAM" id="MobiDB-lite"/>
    </source>
</evidence>
<feature type="compositionally biased region" description="Basic and acidic residues" evidence="3">
    <location>
        <begin position="206"/>
        <end position="226"/>
    </location>
</feature>
<dbReference type="OrthoDB" id="8116123at2759"/>
<keyword evidence="1" id="KW-0677">Repeat</keyword>
<feature type="chain" id="PRO_5008905196" description="peptidylprolyl isomerase" evidence="4">
    <location>
        <begin position="23"/>
        <end position="375"/>
    </location>
</feature>
<dbReference type="InterPro" id="IPR051989">
    <property type="entry name" value="FKBP-like_isomerase"/>
</dbReference>
<reference evidence="6 7" key="1">
    <citation type="journal article" date="2016" name="Genome Biol. Evol.">
        <title>Gene Family Evolution Reflects Adaptation to Soil Environmental Stressors in the Genome of the Collembolan Orchesella cincta.</title>
        <authorList>
            <person name="Faddeeva-Vakhrusheva A."/>
            <person name="Derks M.F."/>
            <person name="Anvar S.Y."/>
            <person name="Agamennone V."/>
            <person name="Suring W."/>
            <person name="Smit S."/>
            <person name="van Straalen N.M."/>
            <person name="Roelofs D."/>
        </authorList>
    </citation>
    <scope>NUCLEOTIDE SEQUENCE [LARGE SCALE GENOMIC DNA]</scope>
    <source>
        <tissue evidence="6">Mixed pool</tissue>
    </source>
</reference>
<name>A0A1D2N8E7_ORCCI</name>
<evidence type="ECO:0000256" key="4">
    <source>
        <dbReference type="SAM" id="SignalP"/>
    </source>
</evidence>
<protein>
    <recommendedName>
        <fullName evidence="2">peptidylprolyl isomerase</fullName>
        <ecNumber evidence="2">5.2.1.8</ecNumber>
    </recommendedName>
</protein>
<evidence type="ECO:0000259" key="5">
    <source>
        <dbReference type="PROSITE" id="PS50059"/>
    </source>
</evidence>
<sequence length="375" mass="40544">MRALAYILVLLILLHILDISLATKSPSKKKTKGVVNEESEDHSIEVTSEPKKKGKTLATKTSAKTVNGVGKASKNPENNQSKSKKSKPAASKSSDNDESAPKGRTTTPNKKQKEGEPAPKGRTLSSKTKKADESEAAPKGRTVASKTKKQEEAEPIPKGKTAASKTKKSDGNESEPKGKTGPKGRTLVTKKPEGEKSSPIKGRMLAPDKKALTKADLAKAKQKDDSPPAPTAKKSVTTKAPQHADSPDSPESGEDADIITTTPKPMKKWGPTKNGTYTEEGIYIETIYLPDKCDKVSRKGDYVTTEYIGQFPNGKKFDSTFDREEPMRYRLGDGQVIEGSEIATTGMCVGEIRRTIIPPKYAYGDKKYGQIPAGW</sequence>
<dbReference type="GO" id="GO:0005783">
    <property type="term" value="C:endoplasmic reticulum"/>
    <property type="evidence" value="ECO:0007669"/>
    <property type="project" value="TreeGrafter"/>
</dbReference>
<keyword evidence="7" id="KW-1185">Reference proteome</keyword>
<dbReference type="PANTHER" id="PTHR46046">
    <property type="entry name" value="PEPTIDYLPROLYL ISOMERASE"/>
    <property type="match status" value="1"/>
</dbReference>
<dbReference type="PROSITE" id="PS50059">
    <property type="entry name" value="FKBP_PPIASE"/>
    <property type="match status" value="1"/>
</dbReference>
<feature type="signal peptide" evidence="4">
    <location>
        <begin position="1"/>
        <end position="22"/>
    </location>
</feature>
<evidence type="ECO:0000256" key="1">
    <source>
        <dbReference type="ARBA" id="ARBA00022737"/>
    </source>
</evidence>
<dbReference type="AlphaFoldDB" id="A0A1D2N8E7"/>
<proteinExistence type="predicted"/>
<dbReference type="Pfam" id="PF00254">
    <property type="entry name" value="FKBP_C"/>
    <property type="match status" value="1"/>
</dbReference>
<gene>
    <name evidence="6" type="ORF">Ocin01_05175</name>
</gene>
<keyword evidence="2" id="KW-0697">Rotamase</keyword>
<dbReference type="Proteomes" id="UP000094527">
    <property type="component" value="Unassembled WGS sequence"/>
</dbReference>
<dbReference type="GO" id="GO:0003755">
    <property type="term" value="F:peptidyl-prolyl cis-trans isomerase activity"/>
    <property type="evidence" value="ECO:0007669"/>
    <property type="project" value="UniProtKB-KW"/>
</dbReference>
<keyword evidence="4" id="KW-0732">Signal</keyword>
<dbReference type="InterPro" id="IPR046357">
    <property type="entry name" value="PPIase_dom_sf"/>
</dbReference>
<dbReference type="Gene3D" id="3.10.50.40">
    <property type="match status" value="1"/>
</dbReference>
<feature type="compositionally biased region" description="Basic and acidic residues" evidence="3">
    <location>
        <begin position="129"/>
        <end position="138"/>
    </location>
</feature>
<dbReference type="EC" id="5.2.1.8" evidence="2"/>
<dbReference type="InterPro" id="IPR001179">
    <property type="entry name" value="PPIase_FKBP_dom"/>
</dbReference>
<accession>A0A1D2N8E7</accession>
<dbReference type="EMBL" id="LJIJ01000149">
    <property type="protein sequence ID" value="ODN01507.1"/>
    <property type="molecule type" value="Genomic_DNA"/>
</dbReference>
<evidence type="ECO:0000313" key="6">
    <source>
        <dbReference type="EMBL" id="ODN01507.1"/>
    </source>
</evidence>